<name>A0A1U7LTE9_NEOID</name>
<evidence type="ECO:0000256" key="1">
    <source>
        <dbReference type="SAM" id="MobiDB-lite"/>
    </source>
</evidence>
<evidence type="ECO:0000313" key="3">
    <source>
        <dbReference type="Proteomes" id="UP000186594"/>
    </source>
</evidence>
<accession>A0A1U7LTE9</accession>
<sequence>MAGAAPVGAEVEEGGGGQFDEQGGEDVCEEDCAFGQGMAGEIGRGREDDHIEDVVDEAKDEKGSGGRGECEGAEGREAEGAE</sequence>
<dbReference type="EMBL" id="LXFE01000277">
    <property type="protein sequence ID" value="OLL25946.1"/>
    <property type="molecule type" value="Genomic_DNA"/>
</dbReference>
<feature type="region of interest" description="Disordered" evidence="1">
    <location>
        <begin position="1"/>
        <end position="25"/>
    </location>
</feature>
<protein>
    <submittedName>
        <fullName evidence="2">Uncharacterized protein</fullName>
    </submittedName>
</protein>
<keyword evidence="3" id="KW-1185">Reference proteome</keyword>
<reference evidence="2 3" key="1">
    <citation type="submission" date="2016-04" db="EMBL/GenBank/DDBJ databases">
        <title>Evolutionary innovation and constraint leading to complex multicellularity in the Ascomycota.</title>
        <authorList>
            <person name="Cisse O."/>
            <person name="Nguyen A."/>
            <person name="Hewitt D.A."/>
            <person name="Jedd G."/>
            <person name="Stajich J.E."/>
        </authorList>
    </citation>
    <scope>NUCLEOTIDE SEQUENCE [LARGE SCALE GENOMIC DNA]</scope>
    <source>
        <strain evidence="2 3">DAH-3</strain>
    </source>
</reference>
<feature type="region of interest" description="Disordered" evidence="1">
    <location>
        <begin position="56"/>
        <end position="82"/>
    </location>
</feature>
<proteinExistence type="predicted"/>
<organism evidence="2 3">
    <name type="scientific">Neolecta irregularis (strain DAH-3)</name>
    <dbReference type="NCBI Taxonomy" id="1198029"/>
    <lineage>
        <taxon>Eukaryota</taxon>
        <taxon>Fungi</taxon>
        <taxon>Dikarya</taxon>
        <taxon>Ascomycota</taxon>
        <taxon>Taphrinomycotina</taxon>
        <taxon>Neolectales</taxon>
        <taxon>Neolectaceae</taxon>
        <taxon>Neolecta</taxon>
    </lineage>
</organism>
<dbReference type="AlphaFoldDB" id="A0A1U7LTE9"/>
<gene>
    <name evidence="2" type="ORF">NEOLI_004205</name>
</gene>
<evidence type="ECO:0000313" key="2">
    <source>
        <dbReference type="EMBL" id="OLL25946.1"/>
    </source>
</evidence>
<dbReference type="Proteomes" id="UP000186594">
    <property type="component" value="Unassembled WGS sequence"/>
</dbReference>
<comment type="caution">
    <text evidence="2">The sequence shown here is derived from an EMBL/GenBank/DDBJ whole genome shotgun (WGS) entry which is preliminary data.</text>
</comment>